<name>A0A0K6HMQ6_9BURK</name>
<protein>
    <submittedName>
        <fullName evidence="1">Uncharacterized protein</fullName>
    </submittedName>
</protein>
<accession>A0A0E3BPA3</accession>
<evidence type="ECO:0000313" key="1">
    <source>
        <dbReference type="EMBL" id="KGH01081.1"/>
    </source>
</evidence>
<comment type="caution">
    <text evidence="1">The sequence shown here is derived from an EMBL/GenBank/DDBJ whole genome shotgun (WGS) entry which is preliminary data.</text>
</comment>
<dbReference type="EMBL" id="AWTN01000001">
    <property type="protein sequence ID" value="KGH01081.1"/>
    <property type="molecule type" value="Genomic_DNA"/>
</dbReference>
<evidence type="ECO:0000313" key="2">
    <source>
        <dbReference type="Proteomes" id="UP000029567"/>
    </source>
</evidence>
<organism evidence="1 2">
    <name type="scientific">Comamonas thiooxydans</name>
    <dbReference type="NCBI Taxonomy" id="363952"/>
    <lineage>
        <taxon>Bacteria</taxon>
        <taxon>Pseudomonadati</taxon>
        <taxon>Pseudomonadota</taxon>
        <taxon>Betaproteobacteria</taxon>
        <taxon>Burkholderiales</taxon>
        <taxon>Comamonadaceae</taxon>
        <taxon>Comamonas</taxon>
    </lineage>
</organism>
<dbReference type="AlphaFoldDB" id="A0A0K6HMQ6"/>
<sequence length="76" mass="8113">MPFYVASAMPKASLYCQHAGKSPQMFCTLLVLSARGYAPRRIGEAAMVLCGALSSRSGALHGTNFAVLVHVQKTIE</sequence>
<dbReference type="RefSeq" id="WP_034355180.1">
    <property type="nucleotide sequence ID" value="NZ_AWOS01000033.1"/>
</dbReference>
<gene>
    <name evidence="1" type="ORF">P245_02170</name>
</gene>
<accession>A0A0K6HMQ6</accession>
<proteinExistence type="predicted"/>
<dbReference type="Proteomes" id="UP000029567">
    <property type="component" value="Unassembled WGS sequence"/>
</dbReference>
<reference evidence="1 2" key="1">
    <citation type="submission" date="2013-09" db="EMBL/GenBank/DDBJ databases">
        <title>High correlation between genotypes and phenotypes of environmental bacteria Comamonas testosteroni strains.</title>
        <authorList>
            <person name="Liu L."/>
            <person name="Zhu W."/>
            <person name="Xia X."/>
            <person name="Xu B."/>
            <person name="Luo M."/>
            <person name="Wang G."/>
        </authorList>
    </citation>
    <scope>NUCLEOTIDE SEQUENCE [LARGE SCALE GENOMIC DNA]</scope>
    <source>
        <strain evidence="1 2">JL14</strain>
    </source>
</reference>